<dbReference type="InterPro" id="IPR051503">
    <property type="entry name" value="ComplSys_Reg/VirEntry_Med"/>
</dbReference>
<keyword evidence="2" id="KW-0732">Signal</keyword>
<feature type="domain" description="Sushi" evidence="5">
    <location>
        <begin position="1290"/>
        <end position="1348"/>
    </location>
</feature>
<dbReference type="Gene3D" id="2.10.70.10">
    <property type="entry name" value="Complement Module, domain 1"/>
    <property type="match status" value="27"/>
</dbReference>
<evidence type="ECO:0000256" key="3">
    <source>
        <dbReference type="ARBA" id="ARBA00023157"/>
    </source>
</evidence>
<dbReference type="Pfam" id="PF00084">
    <property type="entry name" value="Sushi"/>
    <property type="match status" value="21"/>
</dbReference>
<dbReference type="InParanoid" id="A0A6J3DCF3"/>
<feature type="domain" description="Sushi" evidence="5">
    <location>
        <begin position="1033"/>
        <end position="1091"/>
    </location>
</feature>
<feature type="disulfide bond" evidence="4">
    <location>
        <begin position="17"/>
        <end position="60"/>
    </location>
</feature>
<feature type="disulfide bond" evidence="4">
    <location>
        <begin position="916"/>
        <end position="959"/>
    </location>
</feature>
<feature type="disulfide bond" evidence="4">
    <location>
        <begin position="1292"/>
        <end position="1335"/>
    </location>
</feature>
<feature type="domain" description="Sushi" evidence="5">
    <location>
        <begin position="500"/>
        <end position="560"/>
    </location>
</feature>
<gene>
    <name evidence="7" type="primary">LOC116491929</name>
</gene>
<evidence type="ECO:0000259" key="5">
    <source>
        <dbReference type="PROSITE" id="PS50923"/>
    </source>
</evidence>
<feature type="disulfide bond" evidence="4">
    <location>
        <begin position="1101"/>
        <end position="1144"/>
    </location>
</feature>
<organism evidence="6 7">
    <name type="scientific">Aythya fuligula</name>
    <name type="common">Tufted duck</name>
    <name type="synonym">Anas fuligula</name>
    <dbReference type="NCBI Taxonomy" id="219594"/>
    <lineage>
        <taxon>Eukaryota</taxon>
        <taxon>Metazoa</taxon>
        <taxon>Chordata</taxon>
        <taxon>Craniata</taxon>
        <taxon>Vertebrata</taxon>
        <taxon>Euteleostomi</taxon>
        <taxon>Archelosauria</taxon>
        <taxon>Archosauria</taxon>
        <taxon>Dinosauria</taxon>
        <taxon>Saurischia</taxon>
        <taxon>Theropoda</taxon>
        <taxon>Coelurosauria</taxon>
        <taxon>Aves</taxon>
        <taxon>Neognathae</taxon>
        <taxon>Galloanserae</taxon>
        <taxon>Anseriformes</taxon>
        <taxon>Anatidae</taxon>
        <taxon>Aythyinae</taxon>
        <taxon>Aythya</taxon>
    </lineage>
</organism>
<feature type="domain" description="Sushi" evidence="5">
    <location>
        <begin position="682"/>
        <end position="738"/>
    </location>
</feature>
<sequence>MQPNNRNLCTASAGAACEDPPLIEFGKIVSGVKSEYEENDRVQYTCDPGYALSGSEWVTCHGKVWMPGPPQCLERPCGSIPAVANAAFEGRSKEKYEPGETVRYQCHEGFQVTGPPEIFCRRGNWSTPPICEDVSCGPPPEIPNAHITSPQQQRYLPGAKVHYECESNSQIMGVNYVICSDGHWTKVPSCRVTGLPGEGGKCGPPPDIENGDILSFQLKQYPQGATLKYKCASFYILKGPEQITCTDGQWTNPPVCLEILCSPPRVPNGIFRPQENSYREGAMITIDCNPGYHLRTLSGKNTAQCTSRGWVPAPDCVEKPCDYPVIENGKISERMAHSYFPMRIGQYVDYHCRNGYLAPNGERVVRIYCSKGGWNPEPKCLKTCSVTHLENGYFRYNRYIYTEGERSQYVCNQDYHTESEGGEVTCTKNGWSPFPRCIRKKTCKNTVLDNASFLSARGTFGLQAKVTYTCHDGFVTPEGKDRGETWCQENGWTPTPKCIRSCRKPDVHILDDHVDKSVFLPGDTIAYSCSEGFQTADNMATGTTSCEINGEWKPAPRCLEIECEIPIVPNGYISPREDKYSNGDVVNFFCKKKYKRVGPASAQCYYFGWSPSPPTCKENPRGCGPPPEITNGSIAAGSLQQYQHGSRTEYECDTIFKLVGSKEIECVDGQWSPPPSCIEDKTPCGSPSSIPNIVLHQQDQLEFSHGDEVLYGCENGDAGSMRTKCLNGEWKPLPLCDDPCVLNATALNNNNLELKWRQEELMFLHGDLIEFECKEGYDFPQTTLPSPGRTQCNHGRLKYPKCVVKAPMEKCDSPPPIANGALKLPPLAQYESGSSVQYSCYDYHFLQGSERIYCSAGQWTSPPVCIEPCTLSKNEMEKNNVLLEGFYENRVYFYHGDYVGFYCKRNHFGEESGAACEDPPLIEFGKIVSGVKSEYEENDRVQYTCDPGYALSGSEWVTCHGKVWMPGPPQCLERPCGSIPAVANAAFEGRSKEKYEPGETVRYQCHEGFQVTGPPEIFCRRGNWSTPPICEDVSCGAPPEILNAHITSPQQQRYLPGAKVHYECVSNSQIMGVNYVICSDGHWTKVPSCRVVGLPGEGGKCGPPPDIENGDILSFQLKQYPQGATLKYKCASFYILKGPEQITCIDGQWTNPPVCLVACTTSEEDMDRNNIELKRSGERKLYLKSGDFVEFDCKIGYVQDPASSPFRVQCMDGTLEYPWCKPGKDCTVLETAMESNNIKLRQPRRRSYTYRSEEYILFTCKDSYHEVSNPEDFNAQCQDGVINYPRCENVTCEPPPEIAGGKVQGVKKPRYLPGETAHYQCWQGFQMMGASTVTCQNGTWTGRPQCKDVRCGAPPEIFNAHIISTQQQRYLPGAKVHYECESNSQIMGVNYVTCSDGHWTKVPSCRDVTCEPPPEIAGGKVQGVKKPRYLPGETAHYQCWQGFQMMGASTVTCQNGTWTGRPQCKGKGRKCGPPPDIENGDILSFPLPEYDQGQTVKYRCPSFYILKGPEQITCIDGQWTNPPVCLAACTASEEDMDRNHIEQRWRGERKLYSTSGDFIEFDCKIGYVQDPASSPFRVQCMDGTLEYPRCKPGRNCSLSEMAMKRNNIKLGHSRRRPNIYRSKETILFECKFWFREVSNPEDFEAQCHDGVINYPRCESYFA</sequence>
<dbReference type="FunFam" id="2.10.70.10:FF:000026">
    <property type="entry name" value="Complement inhibitory factor H"/>
    <property type="match status" value="4"/>
</dbReference>
<feature type="domain" description="Sushi" evidence="5">
    <location>
        <begin position="75"/>
        <end position="133"/>
    </location>
</feature>
<feature type="domain" description="Sushi" evidence="5">
    <location>
        <begin position="974"/>
        <end position="1032"/>
    </location>
</feature>
<feature type="disulfide bond" evidence="4">
    <location>
        <begin position="136"/>
        <end position="179"/>
    </location>
</feature>
<feature type="disulfide bond" evidence="4">
    <location>
        <begin position="1035"/>
        <end position="1078"/>
    </location>
</feature>
<dbReference type="InterPro" id="IPR035976">
    <property type="entry name" value="Sushi/SCR/CCP_sf"/>
</dbReference>
<feature type="disulfide bond" evidence="4">
    <location>
        <begin position="623"/>
        <end position="666"/>
    </location>
</feature>
<feature type="disulfide bond" evidence="4">
    <location>
        <begin position="1351"/>
        <end position="1394"/>
    </location>
</feature>
<keyword evidence="3 4" id="KW-1015">Disulfide bond</keyword>
<feature type="domain" description="Sushi" evidence="5">
    <location>
        <begin position="1469"/>
        <end position="1527"/>
    </location>
</feature>
<dbReference type="RefSeq" id="XP_032048189.1">
    <property type="nucleotide sequence ID" value="XM_032192298.1"/>
</dbReference>
<feature type="disulfide bond" evidence="4">
    <location>
        <begin position="1471"/>
        <end position="1514"/>
    </location>
</feature>
<accession>A0A6J3DCF3</accession>
<feature type="domain" description="Sushi" evidence="5">
    <location>
        <begin position="259"/>
        <end position="318"/>
    </location>
</feature>
<feature type="disulfide bond" evidence="4">
    <location>
        <begin position="976"/>
        <end position="1019"/>
    </location>
</feature>
<proteinExistence type="predicted"/>
<dbReference type="KEGG" id="aful:116491929"/>
<comment type="caution">
    <text evidence="4">Lacks conserved residue(s) required for the propagation of feature annotation.</text>
</comment>
<keyword evidence="6" id="KW-1185">Reference proteome</keyword>
<reference evidence="7" key="1">
    <citation type="submission" date="2025-08" db="UniProtKB">
        <authorList>
            <consortium name="RefSeq"/>
        </authorList>
    </citation>
    <scope>IDENTIFICATION</scope>
    <source>
        <tissue evidence="7">Lung</tissue>
    </source>
</reference>
<evidence type="ECO:0000256" key="2">
    <source>
        <dbReference type="ARBA" id="ARBA00022729"/>
    </source>
</evidence>
<evidence type="ECO:0000256" key="4">
    <source>
        <dbReference type="PROSITE-ProRule" id="PRU00302"/>
    </source>
</evidence>
<feature type="domain" description="Sushi" evidence="5">
    <location>
        <begin position="1349"/>
        <end position="1407"/>
    </location>
</feature>
<name>A0A6J3DCF3_AYTFU</name>
<feature type="domain" description="Sushi" evidence="5">
    <location>
        <begin position="1099"/>
        <end position="1157"/>
    </location>
</feature>
<feature type="disulfide bond" evidence="4">
    <location>
        <begin position="811"/>
        <end position="854"/>
    </location>
</feature>
<dbReference type="FunFam" id="2.10.70.10:FF:000060">
    <property type="entry name" value="Complement inhibitory factor H"/>
    <property type="match status" value="2"/>
</dbReference>
<feature type="domain" description="Sushi" evidence="5">
    <location>
        <begin position="200"/>
        <end position="258"/>
    </location>
</feature>
<evidence type="ECO:0000313" key="6">
    <source>
        <dbReference type="Proteomes" id="UP000504639"/>
    </source>
</evidence>
<evidence type="ECO:0000256" key="1">
    <source>
        <dbReference type="ARBA" id="ARBA00022659"/>
    </source>
</evidence>
<dbReference type="InterPro" id="IPR000436">
    <property type="entry name" value="Sushi_SCR_CCP_dom"/>
</dbReference>
<dbReference type="PROSITE" id="PS50923">
    <property type="entry name" value="SUSHI"/>
    <property type="match status" value="19"/>
</dbReference>
<feature type="domain" description="Sushi" evidence="5">
    <location>
        <begin position="1408"/>
        <end position="1466"/>
    </location>
</feature>
<feature type="domain" description="Sushi" evidence="5">
    <location>
        <begin position="621"/>
        <end position="679"/>
    </location>
</feature>
<dbReference type="GeneID" id="116491929"/>
<feature type="domain" description="Sushi" evidence="5">
    <location>
        <begin position="561"/>
        <end position="618"/>
    </location>
</feature>
<dbReference type="PANTHER" id="PTHR45785:SF7">
    <property type="entry name" value="COMPLEMENT FACTOR H"/>
    <property type="match status" value="1"/>
</dbReference>
<feature type="disulfide bond" evidence="4">
    <location>
        <begin position="1410"/>
        <end position="1453"/>
    </location>
</feature>
<keyword evidence="1 4" id="KW-0768">Sushi</keyword>
<dbReference type="Proteomes" id="UP000504639">
    <property type="component" value="Chromosome 8"/>
</dbReference>
<feature type="disulfide bond" evidence="4">
    <location>
        <begin position="77"/>
        <end position="120"/>
    </location>
</feature>
<dbReference type="PROSITE" id="PS51257">
    <property type="entry name" value="PROKAR_LIPOPROTEIN"/>
    <property type="match status" value="1"/>
</dbReference>
<dbReference type="CDD" id="cd00033">
    <property type="entry name" value="CCP"/>
    <property type="match status" value="18"/>
</dbReference>
<feature type="domain" description="Sushi" evidence="5">
    <location>
        <begin position="809"/>
        <end position="867"/>
    </location>
</feature>
<feature type="domain" description="Sushi" evidence="5">
    <location>
        <begin position="914"/>
        <end position="973"/>
    </location>
</feature>
<feature type="disulfide bond" evidence="4">
    <location>
        <begin position="202"/>
        <end position="245"/>
    </location>
</feature>
<feature type="domain" description="Sushi" evidence="5">
    <location>
        <begin position="15"/>
        <end position="74"/>
    </location>
</feature>
<feature type="domain" description="Sushi" evidence="5">
    <location>
        <begin position="319"/>
        <end position="382"/>
    </location>
</feature>
<protein>
    <submittedName>
        <fullName evidence="7">Complement factor H-like</fullName>
    </submittedName>
</protein>
<dbReference type="SUPFAM" id="SSF57535">
    <property type="entry name" value="Complement control module/SCR domain"/>
    <property type="match status" value="27"/>
</dbReference>
<dbReference type="PANTHER" id="PTHR45785">
    <property type="entry name" value="COMPLEMENT FACTOR H-RELATED"/>
    <property type="match status" value="1"/>
</dbReference>
<dbReference type="SMART" id="SM00032">
    <property type="entry name" value="CCP"/>
    <property type="match status" value="24"/>
</dbReference>
<evidence type="ECO:0000313" key="7">
    <source>
        <dbReference type="RefSeq" id="XP_032048189.1"/>
    </source>
</evidence>
<feature type="domain" description="Sushi" evidence="5">
    <location>
        <begin position="134"/>
        <end position="192"/>
    </location>
</feature>